<gene>
    <name evidence="5" type="ORF">SAMN06297382_1866</name>
</gene>
<evidence type="ECO:0000256" key="2">
    <source>
        <dbReference type="ARBA" id="ARBA00022825"/>
    </source>
</evidence>
<dbReference type="PANTHER" id="PTHR42776:SF27">
    <property type="entry name" value="DIPEPTIDYL PEPTIDASE FAMILY MEMBER 6"/>
    <property type="match status" value="1"/>
</dbReference>
<evidence type="ECO:0000256" key="3">
    <source>
        <dbReference type="SAM" id="SignalP"/>
    </source>
</evidence>
<dbReference type="GO" id="GO:0004252">
    <property type="term" value="F:serine-type endopeptidase activity"/>
    <property type="evidence" value="ECO:0007669"/>
    <property type="project" value="TreeGrafter"/>
</dbReference>
<keyword evidence="2" id="KW-0720">Serine protease</keyword>
<evidence type="ECO:0000313" key="6">
    <source>
        <dbReference type="Proteomes" id="UP000198346"/>
    </source>
</evidence>
<dbReference type="InterPro" id="IPR029058">
    <property type="entry name" value="AB_hydrolase_fold"/>
</dbReference>
<dbReference type="Proteomes" id="UP000198346">
    <property type="component" value="Unassembled WGS sequence"/>
</dbReference>
<dbReference type="GO" id="GO:0006508">
    <property type="term" value="P:proteolysis"/>
    <property type="evidence" value="ECO:0007669"/>
    <property type="project" value="InterPro"/>
</dbReference>
<dbReference type="GO" id="GO:0004177">
    <property type="term" value="F:aminopeptidase activity"/>
    <property type="evidence" value="ECO:0007669"/>
    <property type="project" value="UniProtKB-KW"/>
</dbReference>
<dbReference type="Gene3D" id="3.40.50.1820">
    <property type="entry name" value="alpha/beta hydrolase"/>
    <property type="match status" value="1"/>
</dbReference>
<dbReference type="AlphaFoldDB" id="A0A239PTC2"/>
<dbReference type="Pfam" id="PF07676">
    <property type="entry name" value="PD40"/>
    <property type="match status" value="1"/>
</dbReference>
<reference evidence="5 6" key="1">
    <citation type="submission" date="2017-07" db="EMBL/GenBank/DDBJ databases">
        <authorList>
            <person name="Sun Z.S."/>
            <person name="Albrecht U."/>
            <person name="Echele G."/>
            <person name="Lee C.C."/>
        </authorList>
    </citation>
    <scope>NUCLEOTIDE SEQUENCE [LARGE SCALE GENOMIC DNA]</scope>
    <source>
        <strain evidence="5 6">CGMCC 1.12710</strain>
    </source>
</reference>
<dbReference type="PANTHER" id="PTHR42776">
    <property type="entry name" value="SERINE PEPTIDASE S9 FAMILY MEMBER"/>
    <property type="match status" value="1"/>
</dbReference>
<dbReference type="Pfam" id="PF00326">
    <property type="entry name" value="Peptidase_S9"/>
    <property type="match status" value="1"/>
</dbReference>
<keyword evidence="5" id="KW-0645">Protease</keyword>
<dbReference type="SUPFAM" id="SSF53474">
    <property type="entry name" value="alpha/beta-Hydrolases"/>
    <property type="match status" value="1"/>
</dbReference>
<keyword evidence="5" id="KW-0031">Aminopeptidase</keyword>
<evidence type="ECO:0000256" key="1">
    <source>
        <dbReference type="ARBA" id="ARBA00022801"/>
    </source>
</evidence>
<protein>
    <submittedName>
        <fullName evidence="5">Dipeptidyl aminopeptidase/acylaminoacyl peptidase</fullName>
    </submittedName>
</protein>
<dbReference type="OrthoDB" id="1094230at2"/>
<evidence type="ECO:0000259" key="4">
    <source>
        <dbReference type="Pfam" id="PF00326"/>
    </source>
</evidence>
<sequence length="646" mass="70373">MMKTLGMIAASAMLVWAGAAASEIEHVSPEPKPLKVGLAGEQPPDIARFLLSRGALSAKISPDGERIALLLDTTGLRQIWIMPAAGGTPEQITFGNGVTFFEWTPDGRALLYGADNDGDEQEAYYLISVDGKSERLVLPAAEGGFRQFGAFSPDGARFAYASTERNGDDYDIYVADLASGESQMIFEGRYHFAAEAWIPGGAKLMVSEAVGEDGNNLYTLDAQTGALTPLFRPESPANFTSGFGGGEAFAPAPDGARVYFSTNYGREFLALGYYDFAEEAFTLIAEEDDADIESPVLCGDRYLVWRVNREGFDALKARDLRRGRDIPVPPLPEGVLGLSCARETPRLLVKVSAHDTPGDVYIWNIGAREAARVFSSTLAGLKAEDFVKPVSVRAPARDGVMLQGLLYLPKNHGADEKPPVLFDVHGGPTGQSKAGFDPVTQYHVARGVAVFEPNVRGSTGFGRTYLNLDNREKRLDSVRDLVDLLAWLDEDGRVDARRAAVKGGSYGGYMVNAVLGAYPDAFDAGVCLFGVGDWVTALEVASPALKASDRVEYGDIADPRWRAFYEEISPVRNADRIRVPVLYSHGARDPRIDKAETEVMVRALRRNGIKAPYILIPDEGHGWRKLANKLFYYRREAAFLGEVFAE</sequence>
<dbReference type="RefSeq" id="WP_089412322.1">
    <property type="nucleotide sequence ID" value="NZ_FZQA01000003.1"/>
</dbReference>
<feature type="signal peptide" evidence="3">
    <location>
        <begin position="1"/>
        <end position="21"/>
    </location>
</feature>
<organism evidence="5 6">
    <name type="scientific">Amphiplicatus metriothermophilus</name>
    <dbReference type="NCBI Taxonomy" id="1519374"/>
    <lineage>
        <taxon>Bacteria</taxon>
        <taxon>Pseudomonadati</taxon>
        <taxon>Pseudomonadota</taxon>
        <taxon>Alphaproteobacteria</taxon>
        <taxon>Parvularculales</taxon>
        <taxon>Parvularculaceae</taxon>
        <taxon>Amphiplicatus</taxon>
    </lineage>
</organism>
<accession>A0A239PTC2</accession>
<keyword evidence="3" id="KW-0732">Signal</keyword>
<feature type="chain" id="PRO_5013258206" evidence="3">
    <location>
        <begin position="22"/>
        <end position="646"/>
    </location>
</feature>
<dbReference type="InterPro" id="IPR001375">
    <property type="entry name" value="Peptidase_S9_cat"/>
</dbReference>
<evidence type="ECO:0000313" key="5">
    <source>
        <dbReference type="EMBL" id="SNT73539.1"/>
    </source>
</evidence>
<keyword evidence="6" id="KW-1185">Reference proteome</keyword>
<dbReference type="InterPro" id="IPR011659">
    <property type="entry name" value="WD40"/>
</dbReference>
<keyword evidence="1" id="KW-0378">Hydrolase</keyword>
<name>A0A239PTC2_9PROT</name>
<proteinExistence type="predicted"/>
<dbReference type="InterPro" id="IPR011042">
    <property type="entry name" value="6-blade_b-propeller_TolB-like"/>
</dbReference>
<feature type="domain" description="Peptidase S9 prolyl oligopeptidase catalytic" evidence="4">
    <location>
        <begin position="436"/>
        <end position="644"/>
    </location>
</feature>
<dbReference type="EMBL" id="FZQA01000003">
    <property type="protein sequence ID" value="SNT73539.1"/>
    <property type="molecule type" value="Genomic_DNA"/>
</dbReference>
<dbReference type="SUPFAM" id="SSF82171">
    <property type="entry name" value="DPP6 N-terminal domain-like"/>
    <property type="match status" value="1"/>
</dbReference>
<dbReference type="Gene3D" id="2.120.10.30">
    <property type="entry name" value="TolB, C-terminal domain"/>
    <property type="match status" value="2"/>
</dbReference>